<dbReference type="Gene3D" id="1.20.58.530">
    <property type="match status" value="1"/>
</dbReference>
<dbReference type="PANTHER" id="PTHR13140">
    <property type="entry name" value="MYOSIN"/>
    <property type="match status" value="1"/>
</dbReference>
<evidence type="ECO:0000256" key="11">
    <source>
        <dbReference type="SAM" id="Coils"/>
    </source>
</evidence>
<dbReference type="STRING" id="3476.A0A2P5AGW9"/>
<keyword evidence="17" id="KW-1185">Reference proteome</keyword>
<evidence type="ECO:0000256" key="9">
    <source>
        <dbReference type="ARBA" id="ARBA00023203"/>
    </source>
</evidence>
<dbReference type="Pfam" id="PF02736">
    <property type="entry name" value="Myosin_N"/>
    <property type="match status" value="1"/>
</dbReference>
<dbReference type="EMBL" id="JXTB01000595">
    <property type="protein sequence ID" value="PON35799.1"/>
    <property type="molecule type" value="Genomic_DNA"/>
</dbReference>
<organism evidence="16 17">
    <name type="scientific">Parasponia andersonii</name>
    <name type="common">Sponia andersonii</name>
    <dbReference type="NCBI Taxonomy" id="3476"/>
    <lineage>
        <taxon>Eukaryota</taxon>
        <taxon>Viridiplantae</taxon>
        <taxon>Streptophyta</taxon>
        <taxon>Embryophyta</taxon>
        <taxon>Tracheophyta</taxon>
        <taxon>Spermatophyta</taxon>
        <taxon>Magnoliopsida</taxon>
        <taxon>eudicotyledons</taxon>
        <taxon>Gunneridae</taxon>
        <taxon>Pentapetalae</taxon>
        <taxon>rosids</taxon>
        <taxon>fabids</taxon>
        <taxon>Rosales</taxon>
        <taxon>Cannabaceae</taxon>
        <taxon>Parasponia</taxon>
    </lineage>
</organism>
<dbReference type="GO" id="GO:0000146">
    <property type="term" value="F:microfilament motor activity"/>
    <property type="evidence" value="ECO:0007669"/>
    <property type="project" value="TreeGrafter"/>
</dbReference>
<dbReference type="PROSITE" id="PS51126">
    <property type="entry name" value="DILUTE"/>
    <property type="match status" value="1"/>
</dbReference>
<feature type="region of interest" description="Disordered" evidence="12">
    <location>
        <begin position="1235"/>
        <end position="1254"/>
    </location>
</feature>
<name>A0A2P5AGW9_PARAD</name>
<evidence type="ECO:0000313" key="16">
    <source>
        <dbReference type="EMBL" id="PON35799.1"/>
    </source>
</evidence>
<dbReference type="InterPro" id="IPR036961">
    <property type="entry name" value="Kinesin_motor_dom_sf"/>
</dbReference>
<evidence type="ECO:0000256" key="7">
    <source>
        <dbReference type="ARBA" id="ARBA00023123"/>
    </source>
</evidence>
<dbReference type="PROSITE" id="PS51456">
    <property type="entry name" value="MYOSIN_MOTOR"/>
    <property type="match status" value="1"/>
</dbReference>
<dbReference type="Gene3D" id="1.20.120.720">
    <property type="entry name" value="Myosin VI head, motor domain, U50 subdomain"/>
    <property type="match status" value="1"/>
</dbReference>
<evidence type="ECO:0000313" key="17">
    <source>
        <dbReference type="Proteomes" id="UP000237105"/>
    </source>
</evidence>
<comment type="similarity">
    <text evidence="1">Belongs to the TRAFAC class myosin-kinesin ATPase superfamily. Myosin family. Plant myosin class XI subfamily.</text>
</comment>
<evidence type="ECO:0000256" key="8">
    <source>
        <dbReference type="ARBA" id="ARBA00023175"/>
    </source>
</evidence>
<dbReference type="CDD" id="cd01384">
    <property type="entry name" value="MYSc_Myo11"/>
    <property type="match status" value="1"/>
</dbReference>
<evidence type="ECO:0000259" key="15">
    <source>
        <dbReference type="PROSITE" id="PS51844"/>
    </source>
</evidence>
<dbReference type="GO" id="GO:0005524">
    <property type="term" value="F:ATP binding"/>
    <property type="evidence" value="ECO:0007669"/>
    <property type="project" value="UniProtKB-UniRule"/>
</dbReference>
<feature type="compositionally biased region" description="Low complexity" evidence="12">
    <location>
        <begin position="1242"/>
        <end position="1254"/>
    </location>
</feature>
<dbReference type="Pfam" id="PF00612">
    <property type="entry name" value="IQ"/>
    <property type="match status" value="6"/>
</dbReference>
<evidence type="ECO:0000259" key="14">
    <source>
        <dbReference type="PROSITE" id="PS51456"/>
    </source>
</evidence>
<evidence type="ECO:0000259" key="13">
    <source>
        <dbReference type="PROSITE" id="PS51126"/>
    </source>
</evidence>
<dbReference type="Gene3D" id="1.10.10.820">
    <property type="match status" value="1"/>
</dbReference>
<evidence type="ECO:0000256" key="1">
    <source>
        <dbReference type="ARBA" id="ARBA00008049"/>
    </source>
</evidence>
<proteinExistence type="inferred from homology"/>
<evidence type="ECO:0000256" key="12">
    <source>
        <dbReference type="SAM" id="MobiDB-lite"/>
    </source>
</evidence>
<keyword evidence="2" id="KW-0677">Repeat</keyword>
<feature type="domain" description="Myosin motor" evidence="14">
    <location>
        <begin position="67"/>
        <end position="694"/>
    </location>
</feature>
<dbReference type="FunFam" id="1.20.5.190:FF:000001">
    <property type="entry name" value="unconventional myosin-Va"/>
    <property type="match status" value="2"/>
</dbReference>
<feature type="coiled-coil region" evidence="11">
    <location>
        <begin position="934"/>
        <end position="1010"/>
    </location>
</feature>
<dbReference type="PROSITE" id="PS50096">
    <property type="entry name" value="IQ"/>
    <property type="match status" value="5"/>
</dbReference>
<dbReference type="Pfam" id="PF01843">
    <property type="entry name" value="DIL"/>
    <property type="match status" value="1"/>
</dbReference>
<dbReference type="InterPro" id="IPR027417">
    <property type="entry name" value="P-loop_NTPase"/>
</dbReference>
<feature type="coiled-coil region" evidence="11">
    <location>
        <begin position="842"/>
        <end position="898"/>
    </location>
</feature>
<keyword evidence="9 10" id="KW-0009">Actin-binding</keyword>
<keyword evidence="4 10" id="KW-0067">ATP-binding</keyword>
<dbReference type="PRINTS" id="PR00193">
    <property type="entry name" value="MYOSINHEAVY"/>
</dbReference>
<dbReference type="InterPro" id="IPR004009">
    <property type="entry name" value="SH3_Myosin"/>
</dbReference>
<feature type="binding site" evidence="10">
    <location>
        <begin position="161"/>
        <end position="168"/>
    </location>
    <ligand>
        <name>ATP</name>
        <dbReference type="ChEBI" id="CHEBI:30616"/>
    </ligand>
</feature>
<evidence type="ECO:0000256" key="3">
    <source>
        <dbReference type="ARBA" id="ARBA00022741"/>
    </source>
</evidence>
<evidence type="ECO:0000256" key="10">
    <source>
        <dbReference type="PROSITE-ProRule" id="PRU00782"/>
    </source>
</evidence>
<dbReference type="GO" id="GO:0005737">
    <property type="term" value="C:cytoplasm"/>
    <property type="evidence" value="ECO:0007669"/>
    <property type="project" value="TreeGrafter"/>
</dbReference>
<dbReference type="Gene3D" id="3.30.70.1590">
    <property type="match status" value="1"/>
</dbReference>
<dbReference type="InterPro" id="IPR002710">
    <property type="entry name" value="Dilute_dom"/>
</dbReference>
<dbReference type="InterPro" id="IPR001609">
    <property type="entry name" value="Myosin_head_motor_dom-like"/>
</dbReference>
<dbReference type="InterPro" id="IPR037975">
    <property type="entry name" value="MyosinXI_CBD"/>
</dbReference>
<dbReference type="SMART" id="SM00015">
    <property type="entry name" value="IQ"/>
    <property type="match status" value="6"/>
</dbReference>
<dbReference type="InterPro" id="IPR036018">
    <property type="entry name" value="MYSc_Myo11"/>
</dbReference>
<dbReference type="PROSITE" id="PS51844">
    <property type="entry name" value="SH3_LIKE"/>
    <property type="match status" value="1"/>
</dbReference>
<dbReference type="FunFam" id="1.20.5.190:FF:000018">
    <property type="entry name" value="Myosin XI D"/>
    <property type="match status" value="1"/>
</dbReference>
<feature type="domain" description="Myosin N-terminal SH3-like" evidence="15">
    <location>
        <begin position="13"/>
        <end position="62"/>
    </location>
</feature>
<sequence>MFLVAQAAQVNFVVGSHVWVEDPEEAWIDGEVVEVNDEELKIESTSGKMAVVKATNAYPKDPEFPPCGVDDMTRLAYLHEPGVLHNLKCRYDMNEIYTYTGNILIAVNPFRRLPHLYDSHMMEQYKRAAFGELSPHPFAIADYAYRLMINEGISQSILVSGESGAGKTESTKMLMRYLAYMGGRAGTDGRSVEQKVLESNPVLEAFGNAKTVRNNNSRKFRWETTFDRDDVERYKLGNPRTFHYLNQSNCYELDGVEDSKEYLATRKAMDIVGIGTHDQDAIFRVVAAILHLGNIEFAKGTEADSSEPKDEKSRFHLKTAAELFMCDEKSLENSLCKRVIVTRDETITKCLDPDSAAVSRDALAKIVYSRLFDWLVSNINNSIGQDPDSKHLIGVLDIYGFESFKTNSFEQFCINLTNEKLQQHFNQHVFKMEQEEYTKEEIDWSYIEFIDNQDVLDLIEKKPGGIIALLDEACMFPRSTNETFAQKLYQTFKDHKRFSKPKLARSDFTISHYAGEVTYQTELFLDKNKDYVVAEHQELLSASKCSFVSGLFPPLPDSSKSSKFSSIGSRFKQQLQALLETLSVTEPHYIRCVKPNNLLKPAIFENNNILQQLRCGGVMEAIRISCAGYPTRKPFREFVGRFGILAPDVLIGSCEEVSACKRLLEKVNLKGYQIGKTKVFLRAGQMAELDACRSEVLGRSASVIQRKVRSYLARKNFVLLQFSAVQIQALCRGQVARYQYECMRREAASVKIQRYYRMYLSRNAYQKLYSSAVLIQTCIRGMAARCDLKFRKQTRAAIIIQSQCRKYLDRHHYLRIKKAAVIMQCSWRGKVARRELRKLKLAAKETGALQAAKNKLEKQVEELTWRLQLEKRMRADIEEAKTQENAKLQSALQEMQLQFKETKVLLFKEREAAKMAAEQTLVIQEVPVIDHEMISKLTTENEQLKAMVNSLEKKIDETEKKFEESSKLSEDRLKQALDAESKIIELKTSMQRLEEKLSDMETEDRILRQQTLLNSSSRRMSEHLAISTAEPKENGHNEPLSALPSKKFGMSDSKLRRSQIERQHENVDSLIKCVAQNIGFSEGKPVAAFTIYKCLLHWRSFEAERTSVFDRLIQMIGSAIEDQDNNDHMGYWLSNTSALLFLLQRSLKSPGTVPRKPPMPTSLFGRMTQGFRSSSANLSVGPLDIVRPVEAKYPALLFKQQLTAYVEKIYGIIRDNLKKDLSPLLSSCIQAPRTSRGNVLKSSGGSNGNSPPTSPWGGIIDNLNGLLCTLQENFVPPVLAQKIFSQIFTYINVQLFNSLLLRRECCTFSNGEYVKSGLAELELWCCRAKEEYAGSSWDELKHVRQAVGFLVIHQKSRISYDEITNDLCPILSVQQLHRICTLYWDDNYNTRSVSPDVISSMKILMTDDSNDDDDDGSSFLLDDNSSIPFSVDDISSSLQEKKFSDIKAPEELIENPAFQFLQD</sequence>
<evidence type="ECO:0000256" key="5">
    <source>
        <dbReference type="ARBA" id="ARBA00022860"/>
    </source>
</evidence>
<evidence type="ECO:0000256" key="2">
    <source>
        <dbReference type="ARBA" id="ARBA00022737"/>
    </source>
</evidence>
<protein>
    <submittedName>
        <fullName evidence="16">Myosin</fullName>
    </submittedName>
</protein>
<dbReference type="GO" id="GO:0030048">
    <property type="term" value="P:actin filament-based movement"/>
    <property type="evidence" value="ECO:0007669"/>
    <property type="project" value="UniProtKB-ARBA"/>
</dbReference>
<keyword evidence="7 10" id="KW-0518">Myosin</keyword>
<evidence type="ECO:0000256" key="6">
    <source>
        <dbReference type="ARBA" id="ARBA00023054"/>
    </source>
</evidence>
<dbReference type="Gene3D" id="1.20.5.190">
    <property type="match status" value="3"/>
</dbReference>
<dbReference type="GO" id="GO:0016020">
    <property type="term" value="C:membrane"/>
    <property type="evidence" value="ECO:0007669"/>
    <property type="project" value="TreeGrafter"/>
</dbReference>
<dbReference type="CDD" id="cd15475">
    <property type="entry name" value="MyosinXI_CBD"/>
    <property type="match status" value="1"/>
</dbReference>
<dbReference type="Gene3D" id="3.40.850.10">
    <property type="entry name" value="Kinesin motor domain"/>
    <property type="match status" value="2"/>
</dbReference>
<dbReference type="SMART" id="SM00242">
    <property type="entry name" value="MYSc"/>
    <property type="match status" value="1"/>
</dbReference>
<dbReference type="Proteomes" id="UP000237105">
    <property type="component" value="Unassembled WGS sequence"/>
</dbReference>
<dbReference type="GO" id="GO:0007015">
    <property type="term" value="P:actin filament organization"/>
    <property type="evidence" value="ECO:0007669"/>
    <property type="project" value="InterPro"/>
</dbReference>
<dbReference type="SMART" id="SM01132">
    <property type="entry name" value="DIL"/>
    <property type="match status" value="1"/>
</dbReference>
<dbReference type="FunFam" id="1.20.58.530:FF:000002">
    <property type="entry name" value="Class V myosin"/>
    <property type="match status" value="1"/>
</dbReference>
<dbReference type="OrthoDB" id="6108017at2759"/>
<comment type="caution">
    <text evidence="16">The sequence shown here is derived from an EMBL/GenBank/DDBJ whole genome shotgun (WGS) entry which is preliminary data.</text>
</comment>
<accession>A0A2P5AGW9</accession>
<dbReference type="FunFam" id="1.20.120.720:FF:000011">
    <property type="entry name" value="Myosin 2"/>
    <property type="match status" value="1"/>
</dbReference>
<evidence type="ECO:0000256" key="4">
    <source>
        <dbReference type="ARBA" id="ARBA00022840"/>
    </source>
</evidence>
<feature type="domain" description="Dilute" evidence="13">
    <location>
        <begin position="1110"/>
        <end position="1407"/>
    </location>
</feature>
<feature type="region of interest" description="Actin-binding" evidence="10">
    <location>
        <begin position="575"/>
        <end position="597"/>
    </location>
</feature>
<dbReference type="GO" id="GO:0005516">
    <property type="term" value="F:calmodulin binding"/>
    <property type="evidence" value="ECO:0007669"/>
    <property type="project" value="UniProtKB-KW"/>
</dbReference>
<keyword evidence="3 10" id="KW-0547">Nucleotide-binding</keyword>
<dbReference type="GO" id="GO:0051015">
    <property type="term" value="F:actin filament binding"/>
    <property type="evidence" value="ECO:0007669"/>
    <property type="project" value="TreeGrafter"/>
</dbReference>
<dbReference type="PANTHER" id="PTHR13140:SF836">
    <property type="entry name" value="MYOSIN-6"/>
    <property type="match status" value="1"/>
</dbReference>
<keyword evidence="6 11" id="KW-0175">Coiled coil</keyword>
<dbReference type="InterPro" id="IPR000048">
    <property type="entry name" value="IQ_motif_EF-hand-BS"/>
</dbReference>
<dbReference type="SUPFAM" id="SSF52540">
    <property type="entry name" value="P-loop containing nucleoside triphosphate hydrolases"/>
    <property type="match status" value="2"/>
</dbReference>
<dbReference type="GO" id="GO:0016459">
    <property type="term" value="C:myosin complex"/>
    <property type="evidence" value="ECO:0007669"/>
    <property type="project" value="UniProtKB-KW"/>
</dbReference>
<dbReference type="Pfam" id="PF00063">
    <property type="entry name" value="Myosin_head"/>
    <property type="match status" value="2"/>
</dbReference>
<gene>
    <name evidence="16" type="ORF">PanWU01x14_333190</name>
</gene>
<keyword evidence="8 10" id="KW-0505">Motor protein</keyword>
<reference evidence="17" key="1">
    <citation type="submission" date="2016-06" db="EMBL/GenBank/DDBJ databases">
        <title>Parallel loss of symbiosis genes in relatives of nitrogen-fixing non-legume Parasponia.</title>
        <authorList>
            <person name="Van Velzen R."/>
            <person name="Holmer R."/>
            <person name="Bu F."/>
            <person name="Rutten L."/>
            <person name="Van Zeijl A."/>
            <person name="Liu W."/>
            <person name="Santuari L."/>
            <person name="Cao Q."/>
            <person name="Sharma T."/>
            <person name="Shen D."/>
            <person name="Roswanjaya Y."/>
            <person name="Wardhani T."/>
            <person name="Kalhor M.S."/>
            <person name="Jansen J."/>
            <person name="Van den Hoogen J."/>
            <person name="Gungor B."/>
            <person name="Hartog M."/>
            <person name="Hontelez J."/>
            <person name="Verver J."/>
            <person name="Yang W.-C."/>
            <person name="Schijlen E."/>
            <person name="Repin R."/>
            <person name="Schilthuizen M."/>
            <person name="Schranz E."/>
            <person name="Heidstra R."/>
            <person name="Miyata K."/>
            <person name="Fedorova E."/>
            <person name="Kohlen W."/>
            <person name="Bisseling T."/>
            <person name="Smit S."/>
            <person name="Geurts R."/>
        </authorList>
    </citation>
    <scope>NUCLEOTIDE SEQUENCE [LARGE SCALE GENOMIC DNA]</scope>
    <source>
        <strain evidence="17">cv. WU1-14</strain>
    </source>
</reference>
<keyword evidence="5" id="KW-0112">Calmodulin-binding</keyword>